<sequence length="64" mass="6889">MNIGKKFGTALTVTIVLFTISTIIVSFQLTQVQSNMSAAETQAEHSIVISTLLGVLIVLLVNRN</sequence>
<protein>
    <submittedName>
        <fullName evidence="2">Uncharacterized protein</fullName>
    </submittedName>
</protein>
<feature type="transmembrane region" description="Helical" evidence="1">
    <location>
        <begin position="7"/>
        <end position="30"/>
    </location>
</feature>
<accession>A0ABW5T2W2</accession>
<keyword evidence="1" id="KW-1133">Transmembrane helix</keyword>
<evidence type="ECO:0000313" key="3">
    <source>
        <dbReference type="Proteomes" id="UP001597520"/>
    </source>
</evidence>
<gene>
    <name evidence="2" type="ORF">ACFSUB_10325</name>
</gene>
<dbReference type="RefSeq" id="WP_380713092.1">
    <property type="nucleotide sequence ID" value="NZ_JBHUML010000002.1"/>
</dbReference>
<dbReference type="Proteomes" id="UP001597520">
    <property type="component" value="Unassembled WGS sequence"/>
</dbReference>
<reference evidence="3" key="1">
    <citation type="journal article" date="2019" name="Int. J. Syst. Evol. Microbiol.">
        <title>The Global Catalogue of Microorganisms (GCM) 10K type strain sequencing project: providing services to taxonomists for standard genome sequencing and annotation.</title>
        <authorList>
            <consortium name="The Broad Institute Genomics Platform"/>
            <consortium name="The Broad Institute Genome Sequencing Center for Infectious Disease"/>
            <person name="Wu L."/>
            <person name="Ma J."/>
        </authorList>
    </citation>
    <scope>NUCLEOTIDE SEQUENCE [LARGE SCALE GENOMIC DNA]</scope>
    <source>
        <strain evidence="3">KCTC 33792</strain>
    </source>
</reference>
<comment type="caution">
    <text evidence="2">The sequence shown here is derived from an EMBL/GenBank/DDBJ whole genome shotgun (WGS) entry which is preliminary data.</text>
</comment>
<dbReference type="EMBL" id="JBHUML010000002">
    <property type="protein sequence ID" value="MFD2705868.1"/>
    <property type="molecule type" value="Genomic_DNA"/>
</dbReference>
<organism evidence="2 3">
    <name type="scientific">Salibacterium lacus</name>
    <dbReference type="NCBI Taxonomy" id="1898109"/>
    <lineage>
        <taxon>Bacteria</taxon>
        <taxon>Bacillati</taxon>
        <taxon>Bacillota</taxon>
        <taxon>Bacilli</taxon>
        <taxon>Bacillales</taxon>
        <taxon>Bacillaceae</taxon>
    </lineage>
</organism>
<evidence type="ECO:0000313" key="2">
    <source>
        <dbReference type="EMBL" id="MFD2705868.1"/>
    </source>
</evidence>
<proteinExistence type="predicted"/>
<keyword evidence="1" id="KW-0472">Membrane</keyword>
<keyword evidence="1" id="KW-0812">Transmembrane</keyword>
<keyword evidence="3" id="KW-1185">Reference proteome</keyword>
<feature type="transmembrane region" description="Helical" evidence="1">
    <location>
        <begin position="42"/>
        <end position="61"/>
    </location>
</feature>
<name>A0ABW5T2W2_9BACI</name>
<evidence type="ECO:0000256" key="1">
    <source>
        <dbReference type="SAM" id="Phobius"/>
    </source>
</evidence>